<feature type="region of interest" description="Disordered" evidence="1">
    <location>
        <begin position="439"/>
        <end position="462"/>
    </location>
</feature>
<feature type="compositionally biased region" description="Low complexity" evidence="1">
    <location>
        <begin position="14"/>
        <end position="23"/>
    </location>
</feature>
<feature type="region of interest" description="Disordered" evidence="1">
    <location>
        <begin position="9"/>
        <end position="56"/>
    </location>
</feature>
<evidence type="ECO:0000313" key="2">
    <source>
        <dbReference type="EMBL" id="CAJ2500939.1"/>
    </source>
</evidence>
<feature type="compositionally biased region" description="Polar residues" evidence="1">
    <location>
        <begin position="367"/>
        <end position="376"/>
    </location>
</feature>
<evidence type="ECO:0000256" key="1">
    <source>
        <dbReference type="SAM" id="MobiDB-lite"/>
    </source>
</evidence>
<keyword evidence="3" id="KW-1185">Reference proteome</keyword>
<gene>
    <name evidence="2" type="ORF">KHLLAP_LOCUS1407</name>
</gene>
<feature type="compositionally biased region" description="Low complexity" evidence="1">
    <location>
        <begin position="384"/>
        <end position="395"/>
    </location>
</feature>
<name>A0AAI8YBA1_9PEZI</name>
<sequence>MGGLIPFLLPSAGSRSSSTSTPTETRRRSCLAQSTTPSSSALSHRRQHSLPSVKQPRRASFVAPAALAFIPYTHSEWKRAIDEVKRKYHARRYRSCSTRCCEILDSINDVSTVEPLHLIYLHFYAASSFEWCARPLSTSSNYRTKLLRDATTHYLEADALINATEENMAGRSRSPFSGSTCSMNSPGLTASSRTSLSSAMSSPRTSLFSLDDDVTTKPSLKRAVKPKKKVSFSGLPEFIEFEAEPYIRPDSPTLGLEGEFFMRSPISPVSSVAEIESKAPARVPLEEVSELEPEETVSEVSSPATEQSEEPDVEDRSPTDYIFDLEVFLQTRSINRIRAQLSALRSQVAWHRDAVDALLAIPDDTPATPSLPSSDDTPIPVPVPAAASTPAPSSSKLARSNTLPLSLRSPRTDPATTSTTNLAEKNLAGYCGARSTIPYNGRPASVMSMESTTSTIRAGGDEDLQQRIERLRAGGWQRKRFDSRRYEALREQVLGELR</sequence>
<evidence type="ECO:0000313" key="3">
    <source>
        <dbReference type="Proteomes" id="UP001295740"/>
    </source>
</evidence>
<feature type="compositionally biased region" description="Polar residues" evidence="1">
    <location>
        <begin position="174"/>
        <end position="187"/>
    </location>
</feature>
<dbReference type="Proteomes" id="UP001295740">
    <property type="component" value="Unassembled WGS sequence"/>
</dbReference>
<feature type="region of interest" description="Disordered" evidence="1">
    <location>
        <begin position="170"/>
        <end position="196"/>
    </location>
</feature>
<comment type="caution">
    <text evidence="2">The sequence shown here is derived from an EMBL/GenBank/DDBJ whole genome shotgun (WGS) entry which is preliminary data.</text>
</comment>
<accession>A0AAI8YBA1</accession>
<reference evidence="2" key="1">
    <citation type="submission" date="2023-10" db="EMBL/GenBank/DDBJ databases">
        <authorList>
            <person name="Hackl T."/>
        </authorList>
    </citation>
    <scope>NUCLEOTIDE SEQUENCE</scope>
</reference>
<dbReference type="AlphaFoldDB" id="A0AAI8YBA1"/>
<feature type="compositionally biased region" description="Polar residues" evidence="1">
    <location>
        <begin position="31"/>
        <end position="42"/>
    </location>
</feature>
<proteinExistence type="predicted"/>
<feature type="region of interest" description="Disordered" evidence="1">
    <location>
        <begin position="283"/>
        <end position="316"/>
    </location>
</feature>
<protein>
    <submittedName>
        <fullName evidence="2">Uu.00g037920.m01.CDS01</fullName>
    </submittedName>
</protein>
<feature type="region of interest" description="Disordered" evidence="1">
    <location>
        <begin position="366"/>
        <end position="418"/>
    </location>
</feature>
<feature type="compositionally biased region" description="Acidic residues" evidence="1">
    <location>
        <begin position="287"/>
        <end position="297"/>
    </location>
</feature>
<organism evidence="2 3">
    <name type="scientific">Anthostomella pinea</name>
    <dbReference type="NCBI Taxonomy" id="933095"/>
    <lineage>
        <taxon>Eukaryota</taxon>
        <taxon>Fungi</taxon>
        <taxon>Dikarya</taxon>
        <taxon>Ascomycota</taxon>
        <taxon>Pezizomycotina</taxon>
        <taxon>Sordariomycetes</taxon>
        <taxon>Xylariomycetidae</taxon>
        <taxon>Xylariales</taxon>
        <taxon>Xylariaceae</taxon>
        <taxon>Anthostomella</taxon>
    </lineage>
</organism>
<dbReference type="EMBL" id="CAUWAG010000003">
    <property type="protein sequence ID" value="CAJ2500939.1"/>
    <property type="molecule type" value="Genomic_DNA"/>
</dbReference>